<dbReference type="InterPro" id="IPR015943">
    <property type="entry name" value="WD40/YVTN_repeat-like_dom_sf"/>
</dbReference>
<evidence type="ECO:0000313" key="2">
    <source>
        <dbReference type="EMBL" id="OMF52282.1"/>
    </source>
</evidence>
<proteinExistence type="predicted"/>
<evidence type="ECO:0000256" key="1">
    <source>
        <dbReference type="SAM" id="SignalP"/>
    </source>
</evidence>
<dbReference type="Proteomes" id="UP000187172">
    <property type="component" value="Unassembled WGS sequence"/>
</dbReference>
<gene>
    <name evidence="2" type="ORF">BK138_22860</name>
</gene>
<dbReference type="SUPFAM" id="SSF110296">
    <property type="entry name" value="Oligoxyloglucan reducing end-specific cellobiohydrolase"/>
    <property type="match status" value="1"/>
</dbReference>
<accession>A0A1R1EKL8</accession>
<protein>
    <recommendedName>
        <fullName evidence="4">Sortilin N-terminal domain-containing protein</fullName>
    </recommendedName>
</protein>
<keyword evidence="1" id="KW-0732">Signal</keyword>
<evidence type="ECO:0000313" key="3">
    <source>
        <dbReference type="Proteomes" id="UP000187172"/>
    </source>
</evidence>
<feature type="chain" id="PRO_5039625136" description="Sortilin N-terminal domain-containing protein" evidence="1">
    <location>
        <begin position="23"/>
        <end position="244"/>
    </location>
</feature>
<evidence type="ECO:0008006" key="4">
    <source>
        <dbReference type="Google" id="ProtNLM"/>
    </source>
</evidence>
<dbReference type="AlphaFoldDB" id="A0A1R1EKL8"/>
<feature type="signal peptide" evidence="1">
    <location>
        <begin position="1"/>
        <end position="22"/>
    </location>
</feature>
<dbReference type="CDD" id="cd15482">
    <property type="entry name" value="Sialidase_non-viral"/>
    <property type="match status" value="1"/>
</dbReference>
<organism evidence="2 3">
    <name type="scientific">Paenibacillus rhizosphaerae</name>
    <dbReference type="NCBI Taxonomy" id="297318"/>
    <lineage>
        <taxon>Bacteria</taxon>
        <taxon>Bacillati</taxon>
        <taxon>Bacillota</taxon>
        <taxon>Bacilli</taxon>
        <taxon>Bacillales</taxon>
        <taxon>Paenibacillaceae</taxon>
        <taxon>Paenibacillus</taxon>
    </lineage>
</organism>
<sequence length="244" mass="26930">MRRSVYFISIVMLSLIFTGCSGNSNVKENANTPSTFFISEKTNSQGQDPQSTKEETAITGNITWKAQYEPIGTFAVNMVLSQSTDQGKTWTIVTSSDQEGSTIPGGAESFTFTDANTGWIVTNTPAEGKVGAYKSIDGGKSWFDLSLPVPGQLKSSNIKAVLPYFLNKDICVMMTTQTDESAESSKGLFYVSMDGGVEWSPIFNQREGTVKSLHWSRDENNNYSFFMGKGKWEFTGSQWLRNSK</sequence>
<keyword evidence="3" id="KW-1185">Reference proteome</keyword>
<dbReference type="RefSeq" id="WP_076173104.1">
    <property type="nucleotide sequence ID" value="NZ_MRTP01000007.1"/>
</dbReference>
<dbReference type="EMBL" id="MRTP01000007">
    <property type="protein sequence ID" value="OMF52282.1"/>
    <property type="molecule type" value="Genomic_DNA"/>
</dbReference>
<dbReference type="PROSITE" id="PS51257">
    <property type="entry name" value="PROKAR_LIPOPROTEIN"/>
    <property type="match status" value="1"/>
</dbReference>
<reference evidence="2 3" key="1">
    <citation type="submission" date="2016-11" db="EMBL/GenBank/DDBJ databases">
        <title>Paenibacillus species isolates.</title>
        <authorList>
            <person name="Beno S.M."/>
        </authorList>
    </citation>
    <scope>NUCLEOTIDE SEQUENCE [LARGE SCALE GENOMIC DNA]</scope>
    <source>
        <strain evidence="2 3">FSL R5-0378</strain>
    </source>
</reference>
<name>A0A1R1EKL8_9BACL</name>
<comment type="caution">
    <text evidence="2">The sequence shown here is derived from an EMBL/GenBank/DDBJ whole genome shotgun (WGS) entry which is preliminary data.</text>
</comment>
<dbReference type="Gene3D" id="2.130.10.10">
    <property type="entry name" value="YVTN repeat-like/Quinoprotein amine dehydrogenase"/>
    <property type="match status" value="1"/>
</dbReference>